<dbReference type="KEGG" id="ehx:EMIHUDRAFT_447503"/>
<dbReference type="PANTHER" id="PTHR31803:SF10">
    <property type="entry name" value="UBIQUINOL OXIDASE 4, CHLOROPLASTIC_CHROMOPLASTIC"/>
    <property type="match status" value="1"/>
</dbReference>
<evidence type="ECO:0000256" key="8">
    <source>
        <dbReference type="ARBA" id="ARBA00022982"/>
    </source>
</evidence>
<keyword evidence="8" id="KW-0249">Electron transport</keyword>
<dbReference type="STRING" id="2903.R1E388"/>
<comment type="cofactor">
    <cofactor evidence="1">
        <name>Fe cation</name>
        <dbReference type="ChEBI" id="CHEBI:24875"/>
    </cofactor>
</comment>
<dbReference type="GO" id="GO:0010230">
    <property type="term" value="P:alternative respiration"/>
    <property type="evidence" value="ECO:0007669"/>
    <property type="project" value="TreeGrafter"/>
</dbReference>
<dbReference type="AlphaFoldDB" id="A0A0D3L1J7"/>
<evidence type="ECO:0000256" key="1">
    <source>
        <dbReference type="ARBA" id="ARBA00001962"/>
    </source>
</evidence>
<dbReference type="GO" id="GO:0016117">
    <property type="term" value="P:carotenoid biosynthetic process"/>
    <property type="evidence" value="ECO:0007669"/>
    <property type="project" value="TreeGrafter"/>
</dbReference>
<dbReference type="GO" id="GO:0046872">
    <property type="term" value="F:metal ion binding"/>
    <property type="evidence" value="ECO:0007669"/>
    <property type="project" value="UniProtKB-KW"/>
</dbReference>
<comment type="subcellular location">
    <subcellularLocation>
        <location evidence="2">Membrane</location>
    </subcellularLocation>
</comment>
<dbReference type="HOGENOM" id="CLU_714611_0_0_1"/>
<accession>A0A0D3L1J7</accession>
<dbReference type="InterPro" id="IPR002680">
    <property type="entry name" value="AOX"/>
</dbReference>
<keyword evidence="5" id="KW-0679">Respiratory chain</keyword>
<proteinExistence type="inferred from homology"/>
<dbReference type="InterPro" id="IPR038659">
    <property type="entry name" value="AOX_sf"/>
</dbReference>
<evidence type="ECO:0008006" key="16">
    <source>
        <dbReference type="Google" id="ProtNLM"/>
    </source>
</evidence>
<evidence type="ECO:0000256" key="13">
    <source>
        <dbReference type="SAM" id="SignalP"/>
    </source>
</evidence>
<dbReference type="GO" id="GO:0009916">
    <property type="term" value="F:alternative oxidase activity"/>
    <property type="evidence" value="ECO:0007669"/>
    <property type="project" value="InterPro"/>
</dbReference>
<dbReference type="RefSeq" id="XP_005794311.1">
    <property type="nucleotide sequence ID" value="XM_005794254.1"/>
</dbReference>
<dbReference type="GO" id="GO:0005739">
    <property type="term" value="C:mitochondrion"/>
    <property type="evidence" value="ECO:0007669"/>
    <property type="project" value="TreeGrafter"/>
</dbReference>
<dbReference type="Gene3D" id="1.20.1260.140">
    <property type="entry name" value="Alternative oxidase"/>
    <property type="match status" value="1"/>
</dbReference>
<dbReference type="EnsemblProtists" id="EOD41882">
    <property type="protein sequence ID" value="EOD41882"/>
    <property type="gene ID" value="EMIHUDRAFT_447503"/>
</dbReference>
<evidence type="ECO:0000256" key="10">
    <source>
        <dbReference type="ARBA" id="ARBA00023002"/>
    </source>
</evidence>
<evidence type="ECO:0000256" key="3">
    <source>
        <dbReference type="ARBA" id="ARBA00008388"/>
    </source>
</evidence>
<dbReference type="PANTHER" id="PTHR31803">
    <property type="entry name" value="ALTERNATIVE OXIDASE"/>
    <property type="match status" value="1"/>
</dbReference>
<keyword evidence="13" id="KW-0732">Signal</keyword>
<feature type="chain" id="PRO_5044231671" description="Alternative oxidase" evidence="13">
    <location>
        <begin position="22"/>
        <end position="387"/>
    </location>
</feature>
<dbReference type="eggNOG" id="ENOG502QRMM">
    <property type="taxonomic scope" value="Eukaryota"/>
</dbReference>
<evidence type="ECO:0000256" key="9">
    <source>
        <dbReference type="ARBA" id="ARBA00022989"/>
    </source>
</evidence>
<organism evidence="14 15">
    <name type="scientific">Emiliania huxleyi (strain CCMP1516)</name>
    <dbReference type="NCBI Taxonomy" id="280463"/>
    <lineage>
        <taxon>Eukaryota</taxon>
        <taxon>Haptista</taxon>
        <taxon>Haptophyta</taxon>
        <taxon>Prymnesiophyceae</taxon>
        <taxon>Isochrysidales</taxon>
        <taxon>Noelaerhabdaceae</taxon>
        <taxon>Emiliania</taxon>
    </lineage>
</organism>
<name>A0A0D3L1J7_EMIH1</name>
<feature type="signal peptide" evidence="13">
    <location>
        <begin position="1"/>
        <end position="21"/>
    </location>
</feature>
<dbReference type="Pfam" id="PF01786">
    <property type="entry name" value="AOX"/>
    <property type="match status" value="1"/>
</dbReference>
<keyword evidence="15" id="KW-1185">Reference proteome</keyword>
<evidence type="ECO:0000313" key="14">
    <source>
        <dbReference type="EnsemblProtists" id="EOD41882"/>
    </source>
</evidence>
<evidence type="ECO:0000256" key="6">
    <source>
        <dbReference type="ARBA" id="ARBA00022692"/>
    </source>
</evidence>
<keyword evidence="12" id="KW-0472">Membrane</keyword>
<dbReference type="PaxDb" id="2903-EOD41882"/>
<comment type="similarity">
    <text evidence="3">Belongs to the alternative oxidase family.</text>
</comment>
<evidence type="ECO:0000256" key="2">
    <source>
        <dbReference type="ARBA" id="ARBA00004370"/>
    </source>
</evidence>
<dbReference type="Proteomes" id="UP000013827">
    <property type="component" value="Unassembled WGS sequence"/>
</dbReference>
<dbReference type="GO" id="GO:0016020">
    <property type="term" value="C:membrane"/>
    <property type="evidence" value="ECO:0007669"/>
    <property type="project" value="UniProtKB-SubCell"/>
</dbReference>
<evidence type="ECO:0000256" key="7">
    <source>
        <dbReference type="ARBA" id="ARBA00022723"/>
    </source>
</evidence>
<evidence type="ECO:0000256" key="5">
    <source>
        <dbReference type="ARBA" id="ARBA00022660"/>
    </source>
</evidence>
<evidence type="ECO:0000256" key="11">
    <source>
        <dbReference type="ARBA" id="ARBA00023004"/>
    </source>
</evidence>
<dbReference type="OMA" id="NDEREHW"/>
<sequence length="387" mass="41833">MKRAAHHLLLLAAALSAASLATPPRPLRPNRAAADALGAAVPSPQLDPALVAELSEAVAPPPGEAASEAALLDPVKFAFNTAIVDSVKGLIDLAYPDRPFARFYVLETVARVPYFAYLSVMHLRETWGERDASLRERMRVHYAEADNELHHLLIMESLGGNSSAVDRAVAQGLATAYYWWVVFVFAHDERAAYHLSELVEDHAYRTYDAFLASHEVELRALPVPEVARRYYEQENPFLFDLLCTIGDGEEEAAAEAAEAEAAEAEAAAGRGKGRAKSSWIQWTYRKWAGGAGPLEPAAAAAEPECPRRPRLRSLYDVFVCVRNDEREHWGAMSSLVSTGTVRAAGAAGVSSTRPAAGTGLGAWLAPYLSRTTPLPPGPVDGGLRGRQ</sequence>
<reference evidence="15" key="1">
    <citation type="journal article" date="2013" name="Nature">
        <title>Pan genome of the phytoplankton Emiliania underpins its global distribution.</title>
        <authorList>
            <person name="Read B.A."/>
            <person name="Kegel J."/>
            <person name="Klute M.J."/>
            <person name="Kuo A."/>
            <person name="Lefebvre S.C."/>
            <person name="Maumus F."/>
            <person name="Mayer C."/>
            <person name="Miller J."/>
            <person name="Monier A."/>
            <person name="Salamov A."/>
            <person name="Young J."/>
            <person name="Aguilar M."/>
            <person name="Claverie J.M."/>
            <person name="Frickenhaus S."/>
            <person name="Gonzalez K."/>
            <person name="Herman E.K."/>
            <person name="Lin Y.C."/>
            <person name="Napier J."/>
            <person name="Ogata H."/>
            <person name="Sarno A.F."/>
            <person name="Shmutz J."/>
            <person name="Schroeder D."/>
            <person name="de Vargas C."/>
            <person name="Verret F."/>
            <person name="von Dassow P."/>
            <person name="Valentin K."/>
            <person name="Van de Peer Y."/>
            <person name="Wheeler G."/>
            <person name="Dacks J.B."/>
            <person name="Delwiche C.F."/>
            <person name="Dyhrman S.T."/>
            <person name="Glockner G."/>
            <person name="John U."/>
            <person name="Richards T."/>
            <person name="Worden A.Z."/>
            <person name="Zhang X."/>
            <person name="Grigoriev I.V."/>
            <person name="Allen A.E."/>
            <person name="Bidle K."/>
            <person name="Borodovsky M."/>
            <person name="Bowler C."/>
            <person name="Brownlee C."/>
            <person name="Cock J.M."/>
            <person name="Elias M."/>
            <person name="Gladyshev V.N."/>
            <person name="Groth M."/>
            <person name="Guda C."/>
            <person name="Hadaegh A."/>
            <person name="Iglesias-Rodriguez M.D."/>
            <person name="Jenkins J."/>
            <person name="Jones B.M."/>
            <person name="Lawson T."/>
            <person name="Leese F."/>
            <person name="Lindquist E."/>
            <person name="Lobanov A."/>
            <person name="Lomsadze A."/>
            <person name="Malik S.B."/>
            <person name="Marsh M.E."/>
            <person name="Mackinder L."/>
            <person name="Mock T."/>
            <person name="Mueller-Roeber B."/>
            <person name="Pagarete A."/>
            <person name="Parker M."/>
            <person name="Probert I."/>
            <person name="Quesneville H."/>
            <person name="Raines C."/>
            <person name="Rensing S.A."/>
            <person name="Riano-Pachon D.M."/>
            <person name="Richier S."/>
            <person name="Rokitta S."/>
            <person name="Shiraiwa Y."/>
            <person name="Soanes D.M."/>
            <person name="van der Giezen M."/>
            <person name="Wahlund T.M."/>
            <person name="Williams B."/>
            <person name="Wilson W."/>
            <person name="Wolfe G."/>
            <person name="Wurch L.L."/>
        </authorList>
    </citation>
    <scope>NUCLEOTIDE SEQUENCE</scope>
</reference>
<evidence type="ECO:0000256" key="4">
    <source>
        <dbReference type="ARBA" id="ARBA00022448"/>
    </source>
</evidence>
<evidence type="ECO:0000313" key="15">
    <source>
        <dbReference type="Proteomes" id="UP000013827"/>
    </source>
</evidence>
<protein>
    <recommendedName>
        <fullName evidence="16">Alternative oxidase</fullName>
    </recommendedName>
</protein>
<keyword evidence="10" id="KW-0560">Oxidoreductase</keyword>
<dbReference type="GeneID" id="17287152"/>
<keyword evidence="9" id="KW-1133">Transmembrane helix</keyword>
<keyword evidence="4" id="KW-0813">Transport</keyword>
<evidence type="ECO:0000256" key="12">
    <source>
        <dbReference type="ARBA" id="ARBA00023136"/>
    </source>
</evidence>
<reference evidence="14" key="2">
    <citation type="submission" date="2024-10" db="UniProtKB">
        <authorList>
            <consortium name="EnsemblProtists"/>
        </authorList>
    </citation>
    <scope>IDENTIFICATION</scope>
</reference>
<keyword evidence="6" id="KW-0812">Transmembrane</keyword>
<keyword evidence="7" id="KW-0479">Metal-binding</keyword>
<keyword evidence="11" id="KW-0408">Iron</keyword>